<organism evidence="1 2">
    <name type="scientific">Cardiocondyla obscurior</name>
    <dbReference type="NCBI Taxonomy" id="286306"/>
    <lineage>
        <taxon>Eukaryota</taxon>
        <taxon>Metazoa</taxon>
        <taxon>Ecdysozoa</taxon>
        <taxon>Arthropoda</taxon>
        <taxon>Hexapoda</taxon>
        <taxon>Insecta</taxon>
        <taxon>Pterygota</taxon>
        <taxon>Neoptera</taxon>
        <taxon>Endopterygota</taxon>
        <taxon>Hymenoptera</taxon>
        <taxon>Apocrita</taxon>
        <taxon>Aculeata</taxon>
        <taxon>Formicoidea</taxon>
        <taxon>Formicidae</taxon>
        <taxon>Myrmicinae</taxon>
        <taxon>Cardiocondyla</taxon>
    </lineage>
</organism>
<evidence type="ECO:0000313" key="1">
    <source>
        <dbReference type="EMBL" id="KAL0116091.1"/>
    </source>
</evidence>
<dbReference type="AlphaFoldDB" id="A0AAW2FJG8"/>
<keyword evidence="2" id="KW-1185">Reference proteome</keyword>
<proteinExistence type="predicted"/>
<protein>
    <submittedName>
        <fullName evidence="1">Uncharacterized protein</fullName>
    </submittedName>
</protein>
<name>A0AAW2FJG8_9HYME</name>
<evidence type="ECO:0000313" key="2">
    <source>
        <dbReference type="Proteomes" id="UP001430953"/>
    </source>
</evidence>
<dbReference type="Proteomes" id="UP001430953">
    <property type="component" value="Unassembled WGS sequence"/>
</dbReference>
<accession>A0AAW2FJG8</accession>
<sequence>MSGPLSDILPVFFAKLKSLPGTGEVGVESRLAFVSPWPPLAFVSPWPPLDLPSNCHLSPFKVGTRLARCSLPRLVEKIRAGDTDNAIGLTTLKLHYVCPPVAS</sequence>
<dbReference type="EMBL" id="JADYXP020000010">
    <property type="protein sequence ID" value="KAL0116091.1"/>
    <property type="molecule type" value="Genomic_DNA"/>
</dbReference>
<reference evidence="1 2" key="1">
    <citation type="submission" date="2023-03" db="EMBL/GenBank/DDBJ databases">
        <title>High recombination rates correlate with genetic variation in Cardiocondyla obscurior ants.</title>
        <authorList>
            <person name="Errbii M."/>
        </authorList>
    </citation>
    <scope>NUCLEOTIDE SEQUENCE [LARGE SCALE GENOMIC DNA]</scope>
    <source>
        <strain evidence="1">Alpha-2009</strain>
        <tissue evidence="1">Whole body</tissue>
    </source>
</reference>
<gene>
    <name evidence="1" type="ORF">PUN28_011153</name>
</gene>
<comment type="caution">
    <text evidence="1">The sequence shown here is derived from an EMBL/GenBank/DDBJ whole genome shotgun (WGS) entry which is preliminary data.</text>
</comment>